<feature type="signal peptide" evidence="1">
    <location>
        <begin position="1"/>
        <end position="16"/>
    </location>
</feature>
<organism evidence="2 3">
    <name type="scientific">Neohortaea acidophila</name>
    <dbReference type="NCBI Taxonomy" id="245834"/>
    <lineage>
        <taxon>Eukaryota</taxon>
        <taxon>Fungi</taxon>
        <taxon>Dikarya</taxon>
        <taxon>Ascomycota</taxon>
        <taxon>Pezizomycotina</taxon>
        <taxon>Dothideomycetes</taxon>
        <taxon>Dothideomycetidae</taxon>
        <taxon>Mycosphaerellales</taxon>
        <taxon>Teratosphaeriaceae</taxon>
        <taxon>Neohortaea</taxon>
    </lineage>
</organism>
<keyword evidence="1" id="KW-0732">Signal</keyword>
<dbReference type="RefSeq" id="XP_033586419.1">
    <property type="nucleotide sequence ID" value="XM_033735658.1"/>
</dbReference>
<evidence type="ECO:0008006" key="4">
    <source>
        <dbReference type="Google" id="ProtNLM"/>
    </source>
</evidence>
<evidence type="ECO:0000313" key="2">
    <source>
        <dbReference type="EMBL" id="KAF2479849.1"/>
    </source>
</evidence>
<feature type="chain" id="PRO_5025553114" description="GPI anchored protein" evidence="1">
    <location>
        <begin position="17"/>
        <end position="215"/>
    </location>
</feature>
<protein>
    <recommendedName>
        <fullName evidence="4">GPI anchored protein</fullName>
    </recommendedName>
</protein>
<evidence type="ECO:0000256" key="1">
    <source>
        <dbReference type="SAM" id="SignalP"/>
    </source>
</evidence>
<dbReference type="AlphaFoldDB" id="A0A6A6PIK7"/>
<dbReference type="Proteomes" id="UP000799767">
    <property type="component" value="Unassembled WGS sequence"/>
</dbReference>
<dbReference type="GeneID" id="54476660"/>
<dbReference type="EMBL" id="MU001640">
    <property type="protein sequence ID" value="KAF2479849.1"/>
    <property type="molecule type" value="Genomic_DNA"/>
</dbReference>
<gene>
    <name evidence="2" type="ORF">BDY17DRAFT_312788</name>
</gene>
<sequence>MQSSFLLLSLACHAFAATITSLPTAAPSPASTASASSAASTSSGAASGSYSTRSVFLPISLTEQLAASVVTAAPSSTVYAVSCAASVSNCPVNSAISITEGSDLFAVAAPASLLGRGAGTISLSCELAGGATATAATCTAASVNSGLSLATVSTLSASQIYYVPLTITAGQNELASVTSGAAGSSSTGAAGRVMGGGYAAAAVPVVIGGVAAAFL</sequence>
<reference evidence="2" key="1">
    <citation type="journal article" date="2020" name="Stud. Mycol.">
        <title>101 Dothideomycetes genomes: a test case for predicting lifestyles and emergence of pathogens.</title>
        <authorList>
            <person name="Haridas S."/>
            <person name="Albert R."/>
            <person name="Binder M."/>
            <person name="Bloem J."/>
            <person name="Labutti K."/>
            <person name="Salamov A."/>
            <person name="Andreopoulos B."/>
            <person name="Baker S."/>
            <person name="Barry K."/>
            <person name="Bills G."/>
            <person name="Bluhm B."/>
            <person name="Cannon C."/>
            <person name="Castanera R."/>
            <person name="Culley D."/>
            <person name="Daum C."/>
            <person name="Ezra D."/>
            <person name="Gonzalez J."/>
            <person name="Henrissat B."/>
            <person name="Kuo A."/>
            <person name="Liang C."/>
            <person name="Lipzen A."/>
            <person name="Lutzoni F."/>
            <person name="Magnuson J."/>
            <person name="Mondo S."/>
            <person name="Nolan M."/>
            <person name="Ohm R."/>
            <person name="Pangilinan J."/>
            <person name="Park H.-J."/>
            <person name="Ramirez L."/>
            <person name="Alfaro M."/>
            <person name="Sun H."/>
            <person name="Tritt A."/>
            <person name="Yoshinaga Y."/>
            <person name="Zwiers L.-H."/>
            <person name="Turgeon B."/>
            <person name="Goodwin S."/>
            <person name="Spatafora J."/>
            <person name="Crous P."/>
            <person name="Grigoriev I."/>
        </authorList>
    </citation>
    <scope>NUCLEOTIDE SEQUENCE</scope>
    <source>
        <strain evidence="2">CBS 113389</strain>
    </source>
</reference>
<keyword evidence="3" id="KW-1185">Reference proteome</keyword>
<accession>A0A6A6PIK7</accession>
<evidence type="ECO:0000313" key="3">
    <source>
        <dbReference type="Proteomes" id="UP000799767"/>
    </source>
</evidence>
<name>A0A6A6PIK7_9PEZI</name>
<proteinExistence type="predicted"/>